<dbReference type="Proteomes" id="UP000615446">
    <property type="component" value="Unassembled WGS sequence"/>
</dbReference>
<dbReference type="AlphaFoldDB" id="A0A2Z6SIT9"/>
<dbReference type="SUPFAM" id="SSF53098">
    <property type="entry name" value="Ribonuclease H-like"/>
    <property type="match status" value="1"/>
</dbReference>
<comment type="caution">
    <text evidence="1">The sequence shown here is derived from an EMBL/GenBank/DDBJ whole genome shotgun (WGS) entry which is preliminary data.</text>
</comment>
<keyword evidence="3" id="KW-1185">Reference proteome</keyword>
<dbReference type="Proteomes" id="UP000247702">
    <property type="component" value="Unassembled WGS sequence"/>
</dbReference>
<dbReference type="EMBL" id="BEXD01004040">
    <property type="protein sequence ID" value="GBC05957.1"/>
    <property type="molecule type" value="Genomic_DNA"/>
</dbReference>
<name>A0A2Z6SIT9_9GLOM</name>
<evidence type="ECO:0000313" key="1">
    <source>
        <dbReference type="EMBL" id="GBC05957.1"/>
    </source>
</evidence>
<organism evidence="1 3">
    <name type="scientific">Rhizophagus clarus</name>
    <dbReference type="NCBI Taxonomy" id="94130"/>
    <lineage>
        <taxon>Eukaryota</taxon>
        <taxon>Fungi</taxon>
        <taxon>Fungi incertae sedis</taxon>
        <taxon>Mucoromycota</taxon>
        <taxon>Glomeromycotina</taxon>
        <taxon>Glomeromycetes</taxon>
        <taxon>Glomerales</taxon>
        <taxon>Glomeraceae</taxon>
        <taxon>Rhizophagus</taxon>
    </lineage>
</organism>
<protein>
    <submittedName>
        <fullName evidence="1">Uncharacterized protein</fullName>
    </submittedName>
</protein>
<dbReference type="InterPro" id="IPR012337">
    <property type="entry name" value="RNaseH-like_sf"/>
</dbReference>
<evidence type="ECO:0000313" key="2">
    <source>
        <dbReference type="EMBL" id="GES87488.1"/>
    </source>
</evidence>
<dbReference type="InterPro" id="IPR036397">
    <property type="entry name" value="RNaseH_sf"/>
</dbReference>
<reference evidence="2" key="2">
    <citation type="submission" date="2019-10" db="EMBL/GenBank/DDBJ databases">
        <title>Conservation and host-specific expression of non-tandemly repeated heterogenous ribosome RNA gene in arbuscular mycorrhizal fungi.</title>
        <authorList>
            <person name="Maeda T."/>
            <person name="Kobayashi Y."/>
            <person name="Nakagawa T."/>
            <person name="Ezawa T."/>
            <person name="Yamaguchi K."/>
            <person name="Bino T."/>
            <person name="Nishimoto Y."/>
            <person name="Shigenobu S."/>
            <person name="Kawaguchi M."/>
        </authorList>
    </citation>
    <scope>NUCLEOTIDE SEQUENCE</scope>
    <source>
        <strain evidence="2">HR1</strain>
    </source>
</reference>
<proteinExistence type="predicted"/>
<gene>
    <name evidence="2" type="ORF">RCL2_001447800</name>
    <name evidence="1" type="ORF">RclHR1_06520013</name>
</gene>
<dbReference type="Gene3D" id="3.30.420.10">
    <property type="entry name" value="Ribonuclease H-like superfamily/Ribonuclease H"/>
    <property type="match status" value="1"/>
</dbReference>
<dbReference type="GO" id="GO:0003676">
    <property type="term" value="F:nucleic acid binding"/>
    <property type="evidence" value="ECO:0007669"/>
    <property type="project" value="InterPro"/>
</dbReference>
<sequence length="210" mass="24319">MLDATNTKKRISYHLKHWLYHSEDIFIAVDTENDGKGIITELAGMAFTTDKSRRVEIIDTFHKLTEGVHPSQHSKKPHMSKGNFDAETYTALIFLDHNKIQNHEPILIREFHDWCDKVKQSINHTSDKKYIFLHWGGSEAKLFGTSEVLDVAQLYTTWLEHTDQLRSFSLTLEDAVHHLLGMEEVKFVPHRALEDAVMTATIFYIILDDI</sequence>
<dbReference type="EMBL" id="BLAL01000169">
    <property type="protein sequence ID" value="GES87488.1"/>
    <property type="molecule type" value="Genomic_DNA"/>
</dbReference>
<dbReference type="OrthoDB" id="10648741at2759"/>
<evidence type="ECO:0000313" key="3">
    <source>
        <dbReference type="Proteomes" id="UP000247702"/>
    </source>
</evidence>
<accession>A0A2Z6SIT9</accession>
<reference evidence="1 3" key="1">
    <citation type="submission" date="2017-11" db="EMBL/GenBank/DDBJ databases">
        <title>The genome of Rhizophagus clarus HR1 reveals common genetic basis of auxotrophy among arbuscular mycorrhizal fungi.</title>
        <authorList>
            <person name="Kobayashi Y."/>
        </authorList>
    </citation>
    <scope>NUCLEOTIDE SEQUENCE [LARGE SCALE GENOMIC DNA]</scope>
    <source>
        <strain evidence="1 3">HR1</strain>
    </source>
</reference>